<proteinExistence type="predicted"/>
<sequence length="82" mass="8978">MVAMKETLLLGHDYGGFAAWRRKPLPSRILALHLAGAKVEINGTSQIVIGAKVEINGSTEEERGRDDGGVEKFAMKEEEEKP</sequence>
<protein>
    <submittedName>
        <fullName evidence="2">Uncharacterized protein</fullName>
    </submittedName>
</protein>
<accession>A0ABD1NP59</accession>
<keyword evidence="3" id="KW-1185">Reference proteome</keyword>
<dbReference type="Proteomes" id="UP001603857">
    <property type="component" value="Unassembled WGS sequence"/>
</dbReference>
<gene>
    <name evidence="2" type="ORF">Fmac_002920</name>
</gene>
<dbReference type="EMBL" id="JBGMDY010000001">
    <property type="protein sequence ID" value="KAL2348920.1"/>
    <property type="molecule type" value="Genomic_DNA"/>
</dbReference>
<evidence type="ECO:0000256" key="1">
    <source>
        <dbReference type="SAM" id="MobiDB-lite"/>
    </source>
</evidence>
<reference evidence="2 3" key="1">
    <citation type="submission" date="2024-08" db="EMBL/GenBank/DDBJ databases">
        <title>Insights into the chromosomal genome structure of Flemingia macrophylla.</title>
        <authorList>
            <person name="Ding Y."/>
            <person name="Zhao Y."/>
            <person name="Bi W."/>
            <person name="Wu M."/>
            <person name="Zhao G."/>
            <person name="Gong Y."/>
            <person name="Li W."/>
            <person name="Zhang P."/>
        </authorList>
    </citation>
    <scope>NUCLEOTIDE SEQUENCE [LARGE SCALE GENOMIC DNA]</scope>
    <source>
        <strain evidence="2">DYQJB</strain>
        <tissue evidence="2">Leaf</tissue>
    </source>
</reference>
<feature type="compositionally biased region" description="Basic and acidic residues" evidence="1">
    <location>
        <begin position="60"/>
        <end position="82"/>
    </location>
</feature>
<name>A0ABD1NP59_9FABA</name>
<organism evidence="2 3">
    <name type="scientific">Flemingia macrophylla</name>
    <dbReference type="NCBI Taxonomy" id="520843"/>
    <lineage>
        <taxon>Eukaryota</taxon>
        <taxon>Viridiplantae</taxon>
        <taxon>Streptophyta</taxon>
        <taxon>Embryophyta</taxon>
        <taxon>Tracheophyta</taxon>
        <taxon>Spermatophyta</taxon>
        <taxon>Magnoliopsida</taxon>
        <taxon>eudicotyledons</taxon>
        <taxon>Gunneridae</taxon>
        <taxon>Pentapetalae</taxon>
        <taxon>rosids</taxon>
        <taxon>fabids</taxon>
        <taxon>Fabales</taxon>
        <taxon>Fabaceae</taxon>
        <taxon>Papilionoideae</taxon>
        <taxon>50 kb inversion clade</taxon>
        <taxon>NPAAA clade</taxon>
        <taxon>indigoferoid/millettioid clade</taxon>
        <taxon>Phaseoleae</taxon>
        <taxon>Flemingia</taxon>
    </lineage>
</organism>
<comment type="caution">
    <text evidence="2">The sequence shown here is derived from an EMBL/GenBank/DDBJ whole genome shotgun (WGS) entry which is preliminary data.</text>
</comment>
<feature type="region of interest" description="Disordered" evidence="1">
    <location>
        <begin position="56"/>
        <end position="82"/>
    </location>
</feature>
<evidence type="ECO:0000313" key="3">
    <source>
        <dbReference type="Proteomes" id="UP001603857"/>
    </source>
</evidence>
<dbReference type="AlphaFoldDB" id="A0ABD1NP59"/>
<evidence type="ECO:0000313" key="2">
    <source>
        <dbReference type="EMBL" id="KAL2348920.1"/>
    </source>
</evidence>